<organism evidence="2 3">
    <name type="scientific">Bradyrhizobium jicamae</name>
    <dbReference type="NCBI Taxonomy" id="280332"/>
    <lineage>
        <taxon>Bacteria</taxon>
        <taxon>Pseudomonadati</taxon>
        <taxon>Pseudomonadota</taxon>
        <taxon>Alphaproteobacteria</taxon>
        <taxon>Hyphomicrobiales</taxon>
        <taxon>Nitrobacteraceae</taxon>
        <taxon>Bradyrhizobium</taxon>
    </lineage>
</organism>
<feature type="region of interest" description="Disordered" evidence="1">
    <location>
        <begin position="1"/>
        <end position="20"/>
    </location>
</feature>
<name>A0A0R3KMK0_9BRAD</name>
<evidence type="ECO:0000256" key="1">
    <source>
        <dbReference type="SAM" id="MobiDB-lite"/>
    </source>
</evidence>
<keyword evidence="3" id="KW-1185">Reference proteome</keyword>
<reference evidence="2 3" key="1">
    <citation type="submission" date="2014-03" db="EMBL/GenBank/DDBJ databases">
        <title>Bradyrhizobium valentinum sp. nov., isolated from effective nodules of Lupinus mariae-josephae, a lupine endemic of basic-lime soils in Eastern Spain.</title>
        <authorList>
            <person name="Duran D."/>
            <person name="Rey L."/>
            <person name="Navarro A."/>
            <person name="Busquets A."/>
            <person name="Imperial J."/>
            <person name="Ruiz-Argueso T."/>
        </authorList>
    </citation>
    <scope>NUCLEOTIDE SEQUENCE [LARGE SCALE GENOMIC DNA]</scope>
    <source>
        <strain evidence="2 3">PAC68</strain>
    </source>
</reference>
<evidence type="ECO:0000313" key="2">
    <source>
        <dbReference type="EMBL" id="KRQ96173.1"/>
    </source>
</evidence>
<proteinExistence type="predicted"/>
<sequence length="63" mass="7118">MMGHSLNKPTPAEEAEAETRHQFAVRANSILAFIECDEEQRPKLRAAIIEAMLWAQAQPKLTQ</sequence>
<protein>
    <submittedName>
        <fullName evidence="2">Uncharacterized protein</fullName>
    </submittedName>
</protein>
<gene>
    <name evidence="2" type="ORF">CQ12_23265</name>
</gene>
<comment type="caution">
    <text evidence="2">The sequence shown here is derived from an EMBL/GenBank/DDBJ whole genome shotgun (WGS) entry which is preliminary data.</text>
</comment>
<dbReference type="AlphaFoldDB" id="A0A0R3KMK0"/>
<dbReference type="EMBL" id="LLXZ01000202">
    <property type="protein sequence ID" value="KRQ96173.1"/>
    <property type="molecule type" value="Genomic_DNA"/>
</dbReference>
<dbReference type="Proteomes" id="UP000050863">
    <property type="component" value="Unassembled WGS sequence"/>
</dbReference>
<accession>A0A0R3KMK0</accession>
<evidence type="ECO:0000313" key="3">
    <source>
        <dbReference type="Proteomes" id="UP000050863"/>
    </source>
</evidence>